<comment type="caution">
    <text evidence="8">The sequence shown here is derived from an EMBL/GenBank/DDBJ whole genome shotgun (WGS) entry which is preliminary data.</text>
</comment>
<protein>
    <recommendedName>
        <fullName evidence="7">AlgX/AlgJ SGNH hydrolase-like domain-containing protein</fullName>
    </recommendedName>
</protein>
<dbReference type="GO" id="GO:0042121">
    <property type="term" value="P:alginic acid biosynthetic process"/>
    <property type="evidence" value="ECO:0007669"/>
    <property type="project" value="UniProtKB-KW"/>
</dbReference>
<evidence type="ECO:0000256" key="6">
    <source>
        <dbReference type="ARBA" id="ARBA00022841"/>
    </source>
</evidence>
<dbReference type="GO" id="GO:0042597">
    <property type="term" value="C:periplasmic space"/>
    <property type="evidence" value="ECO:0007669"/>
    <property type="project" value="UniProtKB-SubCell"/>
</dbReference>
<comment type="pathway">
    <text evidence="2">Glycan biosynthesis; alginate biosynthesis.</text>
</comment>
<keyword evidence="3" id="KW-0808">Transferase</keyword>
<feature type="domain" description="AlgX/AlgJ SGNH hydrolase-like" evidence="7">
    <location>
        <begin position="118"/>
        <end position="263"/>
    </location>
</feature>
<proteinExistence type="predicted"/>
<evidence type="ECO:0000313" key="9">
    <source>
        <dbReference type="Proteomes" id="UP000886741"/>
    </source>
</evidence>
<reference evidence="8" key="1">
    <citation type="submission" date="2020-10" db="EMBL/GenBank/DDBJ databases">
        <authorList>
            <person name="Gilroy R."/>
        </authorList>
    </citation>
    <scope>NUCLEOTIDE SEQUENCE</scope>
    <source>
        <strain evidence="8">ChiBcec16-1751</strain>
    </source>
</reference>
<accession>A0A9D1FBT1</accession>
<evidence type="ECO:0000259" key="7">
    <source>
        <dbReference type="Pfam" id="PF16822"/>
    </source>
</evidence>
<evidence type="ECO:0000256" key="1">
    <source>
        <dbReference type="ARBA" id="ARBA00004418"/>
    </source>
</evidence>
<gene>
    <name evidence="8" type="ORF">IAA83_11045</name>
</gene>
<comment type="subcellular location">
    <subcellularLocation>
        <location evidence="1">Periplasm</location>
    </subcellularLocation>
</comment>
<name>A0A9D1FBT1_9FIRM</name>
<dbReference type="Proteomes" id="UP000886741">
    <property type="component" value="Unassembled WGS sequence"/>
</dbReference>
<evidence type="ECO:0000256" key="2">
    <source>
        <dbReference type="ARBA" id="ARBA00005182"/>
    </source>
</evidence>
<evidence type="ECO:0000256" key="4">
    <source>
        <dbReference type="ARBA" id="ARBA00022729"/>
    </source>
</evidence>
<sequence>MKDKLRKLLLIVPVVGFLFLVPLLTLISKIPGGPLTPTASYSVWENRTMAVFPQLTAKGFWDGSYFAGWETALSDQFYGRDYWLKAHTRYAMLRRSASVNDVVITEETLLPQQTATDYRGRDLDAEAQEMAQDLAALRDQVEDYGGTFLYVGVPEQRSMLESSYPNWQTTNGDYRQAMRDAFVSAMAAEQVPFLEMKPLLEGREDLTDLYSTVDHHYTLLGAYETYLAVCDRLTAAGWDFPVVTEEQITFTALPNPYLGTYNRKLYGQSPVTEPLWVCASPMEVPFTRMDNGEEVDAEVFDLPDSTWQYVYYTAYMGGDQAETILDTGREDLPKVLIWGDSFTNAFESLAWMSFGEMRSIDLRYYTEKSLPQYIDEYRPDIVLCIRDDISYLTTEGNGNLAP</sequence>
<evidence type="ECO:0000313" key="8">
    <source>
        <dbReference type="EMBL" id="HIS65880.1"/>
    </source>
</evidence>
<reference evidence="8" key="2">
    <citation type="journal article" date="2021" name="PeerJ">
        <title>Extensive microbial diversity within the chicken gut microbiome revealed by metagenomics and culture.</title>
        <authorList>
            <person name="Gilroy R."/>
            <person name="Ravi A."/>
            <person name="Getino M."/>
            <person name="Pursley I."/>
            <person name="Horton D.L."/>
            <person name="Alikhan N.F."/>
            <person name="Baker D."/>
            <person name="Gharbi K."/>
            <person name="Hall N."/>
            <person name="Watson M."/>
            <person name="Adriaenssens E.M."/>
            <person name="Foster-Nyarko E."/>
            <person name="Jarju S."/>
            <person name="Secka A."/>
            <person name="Antonio M."/>
            <person name="Oren A."/>
            <person name="Chaudhuri R.R."/>
            <person name="La Ragione R."/>
            <person name="Hildebrand F."/>
            <person name="Pallen M.J."/>
        </authorList>
    </citation>
    <scope>NUCLEOTIDE SEQUENCE</scope>
    <source>
        <strain evidence="8">ChiBcec16-1751</strain>
    </source>
</reference>
<dbReference type="InterPro" id="IPR025945">
    <property type="entry name" value="DHHW"/>
</dbReference>
<evidence type="ECO:0000256" key="3">
    <source>
        <dbReference type="ARBA" id="ARBA00022679"/>
    </source>
</evidence>
<dbReference type="AlphaFoldDB" id="A0A9D1FBT1"/>
<organism evidence="8 9">
    <name type="scientific">Candidatus Avoscillospira avistercoris</name>
    <dbReference type="NCBI Taxonomy" id="2840707"/>
    <lineage>
        <taxon>Bacteria</taxon>
        <taxon>Bacillati</taxon>
        <taxon>Bacillota</taxon>
        <taxon>Clostridia</taxon>
        <taxon>Eubacteriales</taxon>
        <taxon>Oscillospiraceae</taxon>
        <taxon>Oscillospiraceae incertae sedis</taxon>
        <taxon>Candidatus Avoscillospira</taxon>
    </lineage>
</organism>
<dbReference type="EMBL" id="DVJJ01000171">
    <property type="protein sequence ID" value="HIS65880.1"/>
    <property type="molecule type" value="Genomic_DNA"/>
</dbReference>
<dbReference type="Pfam" id="PF14286">
    <property type="entry name" value="DHHW"/>
    <property type="match status" value="1"/>
</dbReference>
<keyword evidence="5" id="KW-0574">Periplasm</keyword>
<dbReference type="Pfam" id="PF16822">
    <property type="entry name" value="ALGX"/>
    <property type="match status" value="1"/>
</dbReference>
<keyword evidence="4" id="KW-0732">Signal</keyword>
<keyword evidence="6" id="KW-0016">Alginate biosynthesis</keyword>
<dbReference type="InterPro" id="IPR031811">
    <property type="entry name" value="ALGX/ALGJ_SGNH-like"/>
</dbReference>
<dbReference type="GO" id="GO:0016740">
    <property type="term" value="F:transferase activity"/>
    <property type="evidence" value="ECO:0007669"/>
    <property type="project" value="UniProtKB-KW"/>
</dbReference>
<evidence type="ECO:0000256" key="5">
    <source>
        <dbReference type="ARBA" id="ARBA00022764"/>
    </source>
</evidence>